<reference evidence="4 5" key="1">
    <citation type="submission" date="2023-11" db="EMBL/GenBank/DDBJ databases">
        <title>Gilvimarinus fulvus sp. nov., isolated from the surface of Kelp.</title>
        <authorList>
            <person name="Sun Y.Y."/>
            <person name="Gong Y."/>
            <person name="Du Z.J."/>
        </authorList>
    </citation>
    <scope>NUCLEOTIDE SEQUENCE [LARGE SCALE GENOMIC DNA]</scope>
    <source>
        <strain evidence="4 5">SDUM040013</strain>
    </source>
</reference>
<name>A0ABU4RYV7_9GAMM</name>
<comment type="caution">
    <text evidence="4">The sequence shown here is derived from an EMBL/GenBank/DDBJ whole genome shotgun (WGS) entry which is preliminary data.</text>
</comment>
<dbReference type="PANTHER" id="PTHR40572:SF1">
    <property type="entry name" value="PROTEIN BAX"/>
    <property type="match status" value="1"/>
</dbReference>
<feature type="transmembrane region" description="Helical" evidence="2">
    <location>
        <begin position="7"/>
        <end position="27"/>
    </location>
</feature>
<dbReference type="Pfam" id="PF01832">
    <property type="entry name" value="Glucosaminidase"/>
    <property type="match status" value="1"/>
</dbReference>
<feature type="coiled-coil region" evidence="1">
    <location>
        <begin position="70"/>
        <end position="124"/>
    </location>
</feature>
<evidence type="ECO:0000259" key="3">
    <source>
        <dbReference type="SMART" id="SM00047"/>
    </source>
</evidence>
<dbReference type="InterPro" id="IPR002901">
    <property type="entry name" value="MGlyc_endo_b_GlcNAc-like_dom"/>
</dbReference>
<feature type="domain" description="Mannosyl-glycoprotein endo-beta-N-acetylglucosamidase-like" evidence="3">
    <location>
        <begin position="114"/>
        <end position="240"/>
    </location>
</feature>
<organism evidence="4 5">
    <name type="scientific">Gilvimarinus gilvus</name>
    <dbReference type="NCBI Taxonomy" id="3058038"/>
    <lineage>
        <taxon>Bacteria</taxon>
        <taxon>Pseudomonadati</taxon>
        <taxon>Pseudomonadota</taxon>
        <taxon>Gammaproteobacteria</taxon>
        <taxon>Cellvibrionales</taxon>
        <taxon>Cellvibrionaceae</taxon>
        <taxon>Gilvimarinus</taxon>
    </lineage>
</organism>
<dbReference type="Proteomes" id="UP001273505">
    <property type="component" value="Unassembled WGS sequence"/>
</dbReference>
<sequence>MDRGKSLFLAGIFVLYAVGTFAFVMYLSQHRPTASSLGLLSGNTQLPDMRAIRDIPTRKQTFIDTLTPLIEQKNGQLSSLRQTLQQWQQQLEQGELANQDMVLLKRLEKRYRLTEQQEKSVANRVRALLRRLDTIPTSLVLAQAAAESGWGTSRFARQANNLFGQWCYRKGCGLVPKRRSRGARHEVQKFAALEPAIDAYFRNLNTHQAYTELRSERLAYHQQNKSVSGIQLAEHLTSYSSRGQPYVEEIKELIRYNRLTRFD</sequence>
<keyword evidence="2" id="KW-1133">Transmembrane helix</keyword>
<keyword evidence="5" id="KW-1185">Reference proteome</keyword>
<accession>A0ABU4RYV7</accession>
<dbReference type="EMBL" id="JAXAFO010000016">
    <property type="protein sequence ID" value="MDX6849844.1"/>
    <property type="molecule type" value="Genomic_DNA"/>
</dbReference>
<proteinExistence type="predicted"/>
<dbReference type="PANTHER" id="PTHR40572">
    <property type="entry name" value="PROTEIN BAX"/>
    <property type="match status" value="1"/>
</dbReference>
<keyword evidence="2" id="KW-0812">Transmembrane</keyword>
<evidence type="ECO:0000256" key="2">
    <source>
        <dbReference type="SAM" id="Phobius"/>
    </source>
</evidence>
<evidence type="ECO:0000256" key="1">
    <source>
        <dbReference type="SAM" id="Coils"/>
    </source>
</evidence>
<keyword evidence="1" id="KW-0175">Coiled coil</keyword>
<evidence type="ECO:0000313" key="4">
    <source>
        <dbReference type="EMBL" id="MDX6849844.1"/>
    </source>
</evidence>
<protein>
    <submittedName>
        <fullName evidence="4">Glucosaminidase domain-containing protein</fullName>
    </submittedName>
</protein>
<gene>
    <name evidence="4" type="ORF">SCD92_10770</name>
</gene>
<dbReference type="SMART" id="SM00047">
    <property type="entry name" value="LYZ2"/>
    <property type="match status" value="1"/>
</dbReference>
<keyword evidence="2" id="KW-0472">Membrane</keyword>
<dbReference type="Gene3D" id="1.10.530.10">
    <property type="match status" value="1"/>
</dbReference>
<dbReference type="InterPro" id="IPR053195">
    <property type="entry name" value="Bax-like"/>
</dbReference>
<dbReference type="RefSeq" id="WP_302723547.1">
    <property type="nucleotide sequence ID" value="NZ_JAULRU010000617.1"/>
</dbReference>
<evidence type="ECO:0000313" key="5">
    <source>
        <dbReference type="Proteomes" id="UP001273505"/>
    </source>
</evidence>